<dbReference type="EMBL" id="JAGSPB010000003">
    <property type="protein sequence ID" value="MBV7267316.1"/>
    <property type="molecule type" value="Genomic_DNA"/>
</dbReference>
<feature type="domain" description="Rap1a immunity protein" evidence="1">
    <location>
        <begin position="13"/>
        <end position="103"/>
    </location>
</feature>
<name>A0ABS6SQK0_9SPHN</name>
<gene>
    <name evidence="2" type="ORF">KCG45_14110</name>
</gene>
<dbReference type="RefSeq" id="WP_218317934.1">
    <property type="nucleotide sequence ID" value="NZ_JAGSPB010000003.1"/>
</dbReference>
<proteinExistence type="predicted"/>
<dbReference type="Proteomes" id="UP000699975">
    <property type="component" value="Unassembled WGS sequence"/>
</dbReference>
<keyword evidence="3" id="KW-1185">Reference proteome</keyword>
<dbReference type="Pfam" id="PF18602">
    <property type="entry name" value="Rap1a"/>
    <property type="match status" value="1"/>
</dbReference>
<comment type="caution">
    <text evidence="2">The sequence shown here is derived from an EMBL/GenBank/DDBJ whole genome shotgun (WGS) entry which is preliminary data.</text>
</comment>
<evidence type="ECO:0000313" key="2">
    <source>
        <dbReference type="EMBL" id="MBV7267316.1"/>
    </source>
</evidence>
<evidence type="ECO:0000313" key="3">
    <source>
        <dbReference type="Proteomes" id="UP000699975"/>
    </source>
</evidence>
<protein>
    <recommendedName>
        <fullName evidence="1">Rap1a immunity protein domain-containing protein</fullName>
    </recommendedName>
</protein>
<evidence type="ECO:0000259" key="1">
    <source>
        <dbReference type="Pfam" id="PF18602"/>
    </source>
</evidence>
<sequence length="110" mass="12111">MVEKSDFSSCYLTGGDLLTELQTSESGDDYIAALAHAYGYIAAVVDAHFLFSAAEDFPAVFEFPKCDFGQIVSLIYRDLDAEPELLDGTAASLIVRILQRHFPSNDRLRG</sequence>
<organism evidence="2 3">
    <name type="scientific">Erythrobacter ani</name>
    <dbReference type="NCBI Taxonomy" id="2827235"/>
    <lineage>
        <taxon>Bacteria</taxon>
        <taxon>Pseudomonadati</taxon>
        <taxon>Pseudomonadota</taxon>
        <taxon>Alphaproteobacteria</taxon>
        <taxon>Sphingomonadales</taxon>
        <taxon>Erythrobacteraceae</taxon>
        <taxon>Erythrobacter/Porphyrobacter group</taxon>
        <taxon>Erythrobacter</taxon>
    </lineage>
</organism>
<reference evidence="2 3" key="1">
    <citation type="submission" date="2021-04" db="EMBL/GenBank/DDBJ databases">
        <authorList>
            <person name="Pira H."/>
            <person name="Risdian C."/>
            <person name="Wink J."/>
        </authorList>
    </citation>
    <scope>NUCLEOTIDE SEQUENCE [LARGE SCALE GENOMIC DNA]</scope>
    <source>
        <strain evidence="2 3">WH131</strain>
    </source>
</reference>
<accession>A0ABS6SQK0</accession>
<dbReference type="InterPro" id="IPR041238">
    <property type="entry name" value="Rap1a"/>
</dbReference>